<dbReference type="EC" id="3.1.3.71" evidence="3 8"/>
<protein>
    <recommendedName>
        <fullName evidence="4 8">Probable 2-phosphosulfolactate phosphatase</fullName>
        <ecNumber evidence="3 8">3.1.3.71</ecNumber>
    </recommendedName>
</protein>
<dbReference type="SUPFAM" id="SSF142823">
    <property type="entry name" value="ComB-like"/>
    <property type="match status" value="1"/>
</dbReference>
<dbReference type="GO" id="GO:0050545">
    <property type="term" value="F:sulfopyruvate decarboxylase activity"/>
    <property type="evidence" value="ECO:0007669"/>
    <property type="project" value="TreeGrafter"/>
</dbReference>
<evidence type="ECO:0000256" key="7">
    <source>
        <dbReference type="ARBA" id="ARBA00033711"/>
    </source>
</evidence>
<organism evidence="9 10">
    <name type="scientific">Clostridium tarantellae</name>
    <dbReference type="NCBI Taxonomy" id="39493"/>
    <lineage>
        <taxon>Bacteria</taxon>
        <taxon>Bacillati</taxon>
        <taxon>Bacillota</taxon>
        <taxon>Clostridia</taxon>
        <taxon>Eubacteriales</taxon>
        <taxon>Clostridiaceae</taxon>
        <taxon>Clostridium</taxon>
    </lineage>
</organism>
<evidence type="ECO:0000313" key="9">
    <source>
        <dbReference type="EMBL" id="MPQ43455.1"/>
    </source>
</evidence>
<keyword evidence="10" id="KW-1185">Reference proteome</keyword>
<accession>A0A6I1MJ93</accession>
<comment type="catalytic activity">
    <reaction evidence="7 8">
        <text>(2R)-O-phospho-3-sulfolactate + H2O = (2R)-3-sulfolactate + phosphate</text>
        <dbReference type="Rhea" id="RHEA:23416"/>
        <dbReference type="ChEBI" id="CHEBI:15377"/>
        <dbReference type="ChEBI" id="CHEBI:15597"/>
        <dbReference type="ChEBI" id="CHEBI:43474"/>
        <dbReference type="ChEBI" id="CHEBI:58738"/>
        <dbReference type="EC" id="3.1.3.71"/>
    </reaction>
</comment>
<comment type="similarity">
    <text evidence="2 8">Belongs to the ComB family.</text>
</comment>
<reference evidence="9 10" key="1">
    <citation type="submission" date="2019-10" db="EMBL/GenBank/DDBJ databases">
        <title>The Genome Sequence of Clostridium tarantellae Isolated from Fish Brain.</title>
        <authorList>
            <person name="Bano L."/>
            <person name="Kiel M."/>
            <person name="Sales G."/>
            <person name="Doxey A.C."/>
            <person name="Mansfield M.J."/>
            <person name="Schiavone M."/>
            <person name="Rossetto O."/>
            <person name="Pirazzini M."/>
            <person name="Dobrindt U."/>
            <person name="Montecucco C."/>
        </authorList>
    </citation>
    <scope>NUCLEOTIDE SEQUENCE [LARGE SCALE GENOMIC DNA]</scope>
    <source>
        <strain evidence="9 10">DSM 3997</strain>
    </source>
</reference>
<evidence type="ECO:0000256" key="8">
    <source>
        <dbReference type="HAMAP-Rule" id="MF_00490"/>
    </source>
</evidence>
<dbReference type="NCBIfam" id="NF002055">
    <property type="entry name" value="PRK00886.1-4"/>
    <property type="match status" value="1"/>
</dbReference>
<keyword evidence="5 8" id="KW-0378">Hydrolase</keyword>
<evidence type="ECO:0000256" key="1">
    <source>
        <dbReference type="ARBA" id="ARBA00001946"/>
    </source>
</evidence>
<dbReference type="FunFam" id="3.90.1560.10:FF:000001">
    <property type="entry name" value="Probable 2-phosphosulfolactate phosphatase"/>
    <property type="match status" value="1"/>
</dbReference>
<name>A0A6I1MJ93_9CLOT</name>
<dbReference type="Pfam" id="PF04029">
    <property type="entry name" value="2-ph_phosp"/>
    <property type="match status" value="1"/>
</dbReference>
<evidence type="ECO:0000256" key="4">
    <source>
        <dbReference type="ARBA" id="ARBA00021948"/>
    </source>
</evidence>
<evidence type="ECO:0000256" key="2">
    <source>
        <dbReference type="ARBA" id="ARBA00009997"/>
    </source>
</evidence>
<evidence type="ECO:0000256" key="6">
    <source>
        <dbReference type="ARBA" id="ARBA00022842"/>
    </source>
</evidence>
<comment type="cofactor">
    <cofactor evidence="1 8">
        <name>Mg(2+)</name>
        <dbReference type="ChEBI" id="CHEBI:18420"/>
    </cofactor>
</comment>
<comment type="caution">
    <text evidence="9">The sequence shown here is derived from an EMBL/GenBank/DDBJ whole genome shotgun (WGS) entry which is preliminary data.</text>
</comment>
<gene>
    <name evidence="8" type="primary">comB</name>
    <name evidence="9" type="ORF">GBZ86_06740</name>
</gene>
<evidence type="ECO:0000313" key="10">
    <source>
        <dbReference type="Proteomes" id="UP000430345"/>
    </source>
</evidence>
<dbReference type="GO" id="GO:0000287">
    <property type="term" value="F:magnesium ion binding"/>
    <property type="evidence" value="ECO:0007669"/>
    <property type="project" value="UniProtKB-UniRule"/>
</dbReference>
<dbReference type="AlphaFoldDB" id="A0A6I1MJ93"/>
<dbReference type="Gene3D" id="3.90.1560.10">
    <property type="entry name" value="ComB-like"/>
    <property type="match status" value="1"/>
</dbReference>
<dbReference type="RefSeq" id="WP_152888989.1">
    <property type="nucleotide sequence ID" value="NZ_WHJC01000069.1"/>
</dbReference>
<keyword evidence="6 8" id="KW-0460">Magnesium</keyword>
<dbReference type="PANTHER" id="PTHR37311">
    <property type="entry name" value="2-PHOSPHOSULFOLACTATE PHOSPHATASE-RELATED"/>
    <property type="match status" value="1"/>
</dbReference>
<dbReference type="OrthoDB" id="4913at2"/>
<evidence type="ECO:0000256" key="3">
    <source>
        <dbReference type="ARBA" id="ARBA00012953"/>
    </source>
</evidence>
<dbReference type="EMBL" id="WHJC01000069">
    <property type="protein sequence ID" value="MPQ43455.1"/>
    <property type="molecule type" value="Genomic_DNA"/>
</dbReference>
<dbReference type="HAMAP" id="MF_00490">
    <property type="entry name" value="ComB"/>
    <property type="match status" value="1"/>
</dbReference>
<dbReference type="PANTHER" id="PTHR37311:SF1">
    <property type="entry name" value="2-PHOSPHOSULFOLACTATE PHOSPHATASE-RELATED"/>
    <property type="match status" value="1"/>
</dbReference>
<dbReference type="InterPro" id="IPR036702">
    <property type="entry name" value="ComB-like_sf"/>
</dbReference>
<dbReference type="InterPro" id="IPR005238">
    <property type="entry name" value="ComB-like"/>
</dbReference>
<sequence>MKIDVIISADHIKPEYLKDKIVVVIDMLRATSVITTALFNGAKRVIPTLTVEEAFEKGKILKSKGEAFVLGGERQALKIEGFNFSNSPLEYTKECVQNKTVIITTTNGTRALNLCKKADKILIGAMINAKKVAKKLKELNKDVIFINAGTNGKFSMDDFICSGYMINELLKEITCDLSDIAKTANLIYEGNKNIINYIKNATHYEILKSLDLEKDLEYCSSKDIIDIVPLFDGEEIK</sequence>
<dbReference type="Proteomes" id="UP000430345">
    <property type="component" value="Unassembled WGS sequence"/>
</dbReference>
<proteinExistence type="inferred from homology"/>
<dbReference type="GO" id="GO:0050532">
    <property type="term" value="F:2-phosphosulfolactate phosphatase activity"/>
    <property type="evidence" value="ECO:0007669"/>
    <property type="project" value="UniProtKB-UniRule"/>
</dbReference>
<evidence type="ECO:0000256" key="5">
    <source>
        <dbReference type="ARBA" id="ARBA00022801"/>
    </source>
</evidence>